<accession>A0AAW1PLI3</accession>
<dbReference type="EMBL" id="JALJOR010000011">
    <property type="protein sequence ID" value="KAK9808943.1"/>
    <property type="molecule type" value="Genomic_DNA"/>
</dbReference>
<sequence>MARRVISSEAPSARSLHRKHLWNRETTHQAGSKGRHRYTRLGLLWSTKTFRLCKQAPRLQSLWTEEPIALEWQALLQAACSGRLVALSRGSAR</sequence>
<organism evidence="2 3">
    <name type="scientific">[Myrmecia] bisecta</name>
    <dbReference type="NCBI Taxonomy" id="41462"/>
    <lineage>
        <taxon>Eukaryota</taxon>
        <taxon>Viridiplantae</taxon>
        <taxon>Chlorophyta</taxon>
        <taxon>core chlorophytes</taxon>
        <taxon>Trebouxiophyceae</taxon>
        <taxon>Trebouxiales</taxon>
        <taxon>Trebouxiaceae</taxon>
        <taxon>Myrmecia</taxon>
    </lineage>
</organism>
<proteinExistence type="predicted"/>
<reference evidence="2 3" key="1">
    <citation type="journal article" date="2024" name="Nat. Commun.">
        <title>Phylogenomics reveals the evolutionary origins of lichenization in chlorophyte algae.</title>
        <authorList>
            <person name="Puginier C."/>
            <person name="Libourel C."/>
            <person name="Otte J."/>
            <person name="Skaloud P."/>
            <person name="Haon M."/>
            <person name="Grisel S."/>
            <person name="Petersen M."/>
            <person name="Berrin J.G."/>
            <person name="Delaux P.M."/>
            <person name="Dal Grande F."/>
            <person name="Keller J."/>
        </authorList>
    </citation>
    <scope>NUCLEOTIDE SEQUENCE [LARGE SCALE GENOMIC DNA]</scope>
    <source>
        <strain evidence="2 3">SAG 2043</strain>
    </source>
</reference>
<dbReference type="Proteomes" id="UP001489004">
    <property type="component" value="Unassembled WGS sequence"/>
</dbReference>
<evidence type="ECO:0000256" key="1">
    <source>
        <dbReference type="SAM" id="MobiDB-lite"/>
    </source>
</evidence>
<comment type="caution">
    <text evidence="2">The sequence shown here is derived from an EMBL/GenBank/DDBJ whole genome shotgun (WGS) entry which is preliminary data.</text>
</comment>
<protein>
    <submittedName>
        <fullName evidence="2">Uncharacterized protein</fullName>
    </submittedName>
</protein>
<evidence type="ECO:0000313" key="2">
    <source>
        <dbReference type="EMBL" id="KAK9808943.1"/>
    </source>
</evidence>
<dbReference type="AlphaFoldDB" id="A0AAW1PLI3"/>
<feature type="region of interest" description="Disordered" evidence="1">
    <location>
        <begin position="1"/>
        <end position="34"/>
    </location>
</feature>
<name>A0AAW1PLI3_9CHLO</name>
<keyword evidence="3" id="KW-1185">Reference proteome</keyword>
<gene>
    <name evidence="2" type="ORF">WJX72_006736</name>
</gene>
<evidence type="ECO:0000313" key="3">
    <source>
        <dbReference type="Proteomes" id="UP001489004"/>
    </source>
</evidence>